<accession>A0A427YFB5</accession>
<feature type="compositionally biased region" description="Low complexity" evidence="1">
    <location>
        <begin position="21"/>
        <end position="36"/>
    </location>
</feature>
<proteinExistence type="predicted"/>
<evidence type="ECO:0000313" key="3">
    <source>
        <dbReference type="Proteomes" id="UP000279259"/>
    </source>
</evidence>
<evidence type="ECO:0000256" key="1">
    <source>
        <dbReference type="SAM" id="MobiDB-lite"/>
    </source>
</evidence>
<evidence type="ECO:0000313" key="2">
    <source>
        <dbReference type="EMBL" id="RSH89778.1"/>
    </source>
</evidence>
<dbReference type="AlphaFoldDB" id="A0A427YFB5"/>
<keyword evidence="3" id="KW-1185">Reference proteome</keyword>
<sequence>MDDLSKAILGKARRDWVRSMSSKQALQQASAGQAGSEQVDREARSHNLLERHLGSIKEERDYGLGYGEKFRLQHERDYHVMGGRVILTISTSCVSQPDLMPMPDIKCEVPTASSRWRRKSPSAERARFGAVGFLRIATTRGPPPVVNPGPRVDAIRRARPVVSSSSSSSKAPLGGERAANIHSYVLPVDPFTIPSEPPLT</sequence>
<dbReference type="Proteomes" id="UP000279259">
    <property type="component" value="Unassembled WGS sequence"/>
</dbReference>
<gene>
    <name evidence="2" type="ORF">EHS25_001764</name>
</gene>
<dbReference type="EMBL" id="RSCD01000012">
    <property type="protein sequence ID" value="RSH89778.1"/>
    <property type="molecule type" value="Genomic_DNA"/>
</dbReference>
<feature type="region of interest" description="Disordered" evidence="1">
    <location>
        <begin position="20"/>
        <end position="43"/>
    </location>
</feature>
<organism evidence="2 3">
    <name type="scientific">Saitozyma podzolica</name>
    <dbReference type="NCBI Taxonomy" id="1890683"/>
    <lineage>
        <taxon>Eukaryota</taxon>
        <taxon>Fungi</taxon>
        <taxon>Dikarya</taxon>
        <taxon>Basidiomycota</taxon>
        <taxon>Agaricomycotina</taxon>
        <taxon>Tremellomycetes</taxon>
        <taxon>Tremellales</taxon>
        <taxon>Trimorphomycetaceae</taxon>
        <taxon>Saitozyma</taxon>
    </lineage>
</organism>
<protein>
    <submittedName>
        <fullName evidence="2">Uncharacterized protein</fullName>
    </submittedName>
</protein>
<comment type="caution">
    <text evidence="2">The sequence shown here is derived from an EMBL/GenBank/DDBJ whole genome shotgun (WGS) entry which is preliminary data.</text>
</comment>
<name>A0A427YFB5_9TREE</name>
<reference evidence="2 3" key="1">
    <citation type="submission" date="2018-11" db="EMBL/GenBank/DDBJ databases">
        <title>Genome sequence of Saitozyma podzolica DSM 27192.</title>
        <authorList>
            <person name="Aliyu H."/>
            <person name="Gorte O."/>
            <person name="Ochsenreither K."/>
        </authorList>
    </citation>
    <scope>NUCLEOTIDE SEQUENCE [LARGE SCALE GENOMIC DNA]</scope>
    <source>
        <strain evidence="2 3">DSM 27192</strain>
    </source>
</reference>